<keyword evidence="2" id="KW-0808">Transferase</keyword>
<name>A0A699I6B2_TANCI</name>
<dbReference type="EMBL" id="BKCJ010243463">
    <property type="protein sequence ID" value="GEZ12554.1"/>
    <property type="molecule type" value="Genomic_DNA"/>
</dbReference>
<feature type="domain" description="Retrotransposon gag" evidence="1">
    <location>
        <begin position="58"/>
        <end position="144"/>
    </location>
</feature>
<accession>A0A699I6B2</accession>
<sequence length="395" mass="44467">MRTRSSSNLPVISPYNLSTLNPKRRNRRRSKQPFILEESPIDTMADQRTMAKLLRAPGASRRWLEKEPPRFIHTWEDLVSKFINEFFPPSRITNLRNEISNFQQRFDESFHEAWDRYKDLLRACPHHGFTELHQLDTFYNALNPVDQDSLNAAVGGNLLERRTQDMLTIIENKSKIAKLTHAVNQQTSSVTTAMTSILKQFQATLPSASVKTVEEICVTCGGSHPYYQCLTAGGNTFPELRDNIQGYVSAAAFNYNQGNSVYRPPGSGSLPSNTVANLNGELKVITTQSGLVLDGPTVPTPPPFINPKVDERVKETLTDRDLSEYTIKVPPPPVQKYKPSSQRDYVMHQGILFIQISLILQGCSSKNNKKNMKSKSTNFGKCSSSFISTSLLLMH</sequence>
<dbReference type="Pfam" id="PF03732">
    <property type="entry name" value="Retrotrans_gag"/>
    <property type="match status" value="1"/>
</dbReference>
<dbReference type="InterPro" id="IPR005162">
    <property type="entry name" value="Retrotrans_gag_dom"/>
</dbReference>
<dbReference type="AlphaFoldDB" id="A0A699I6B2"/>
<dbReference type="PANTHER" id="PTHR33223:SF11">
    <property type="entry name" value="ELEMENT PROTEIN, PUTATIVE-RELATED"/>
    <property type="match status" value="1"/>
</dbReference>
<comment type="caution">
    <text evidence="2">The sequence shown here is derived from an EMBL/GenBank/DDBJ whole genome shotgun (WGS) entry which is preliminary data.</text>
</comment>
<reference evidence="2" key="1">
    <citation type="journal article" date="2019" name="Sci. Rep.">
        <title>Draft genome of Tanacetum cinerariifolium, the natural source of mosquito coil.</title>
        <authorList>
            <person name="Yamashiro T."/>
            <person name="Shiraishi A."/>
            <person name="Satake H."/>
            <person name="Nakayama K."/>
        </authorList>
    </citation>
    <scope>NUCLEOTIDE SEQUENCE</scope>
</reference>
<keyword evidence="2" id="KW-0695">RNA-directed DNA polymerase</keyword>
<dbReference type="PANTHER" id="PTHR33223">
    <property type="entry name" value="CCHC-TYPE DOMAIN-CONTAINING PROTEIN"/>
    <property type="match status" value="1"/>
</dbReference>
<keyword evidence="2" id="KW-0548">Nucleotidyltransferase</keyword>
<evidence type="ECO:0000313" key="2">
    <source>
        <dbReference type="EMBL" id="GEZ12554.1"/>
    </source>
</evidence>
<proteinExistence type="predicted"/>
<organism evidence="2">
    <name type="scientific">Tanacetum cinerariifolium</name>
    <name type="common">Dalmatian daisy</name>
    <name type="synonym">Chrysanthemum cinerariifolium</name>
    <dbReference type="NCBI Taxonomy" id="118510"/>
    <lineage>
        <taxon>Eukaryota</taxon>
        <taxon>Viridiplantae</taxon>
        <taxon>Streptophyta</taxon>
        <taxon>Embryophyta</taxon>
        <taxon>Tracheophyta</taxon>
        <taxon>Spermatophyta</taxon>
        <taxon>Magnoliopsida</taxon>
        <taxon>eudicotyledons</taxon>
        <taxon>Gunneridae</taxon>
        <taxon>Pentapetalae</taxon>
        <taxon>asterids</taxon>
        <taxon>campanulids</taxon>
        <taxon>Asterales</taxon>
        <taxon>Asteraceae</taxon>
        <taxon>Asteroideae</taxon>
        <taxon>Anthemideae</taxon>
        <taxon>Anthemidinae</taxon>
        <taxon>Tanacetum</taxon>
    </lineage>
</organism>
<evidence type="ECO:0000259" key="1">
    <source>
        <dbReference type="Pfam" id="PF03732"/>
    </source>
</evidence>
<dbReference type="GO" id="GO:0003964">
    <property type="term" value="F:RNA-directed DNA polymerase activity"/>
    <property type="evidence" value="ECO:0007669"/>
    <property type="project" value="UniProtKB-KW"/>
</dbReference>
<gene>
    <name evidence="2" type="ORF">Tci_484527</name>
</gene>
<protein>
    <submittedName>
        <fullName evidence="2">Reverse transcriptase domain-containing protein</fullName>
    </submittedName>
</protein>